<dbReference type="PANTHER" id="PTHR45821">
    <property type="entry name" value="SNF2 DOMAIN-CONTAINING PROTEIN CLASSY 2-RELATED"/>
    <property type="match status" value="1"/>
</dbReference>
<evidence type="ECO:0000313" key="7">
    <source>
        <dbReference type="Proteomes" id="UP000479710"/>
    </source>
</evidence>
<protein>
    <recommendedName>
        <fullName evidence="8">SNF2 N-terminal domain-containing protein</fullName>
    </recommendedName>
</protein>
<evidence type="ECO:0000256" key="5">
    <source>
        <dbReference type="ARBA" id="ARBA00023242"/>
    </source>
</evidence>
<dbReference type="InterPro" id="IPR044567">
    <property type="entry name" value="CLSY/DRD1"/>
</dbReference>
<evidence type="ECO:0000313" key="6">
    <source>
        <dbReference type="EMBL" id="KAF0900117.1"/>
    </source>
</evidence>
<dbReference type="OrthoDB" id="9900844at2759"/>
<evidence type="ECO:0000256" key="1">
    <source>
        <dbReference type="ARBA" id="ARBA00004123"/>
    </source>
</evidence>
<accession>A0A6G1CJB0</accession>
<dbReference type="Proteomes" id="UP000479710">
    <property type="component" value="Unassembled WGS sequence"/>
</dbReference>
<sequence length="71" mass="8465">MARHPTARLLVLLPEGILDPWKREFQQWQVEDIPVYDFHSIKAEKRVEQLEVLKSWNSKRSILFVGSKQFT</sequence>
<keyword evidence="3" id="KW-0378">Hydrolase</keyword>
<name>A0A6G1CJB0_9ORYZ</name>
<keyword evidence="3" id="KW-0347">Helicase</keyword>
<dbReference type="PANTHER" id="PTHR45821:SF1">
    <property type="entry name" value="ATP-DEPENDENT HELICASE FAMILY PROTEIN-RELATED"/>
    <property type="match status" value="1"/>
</dbReference>
<reference evidence="6 7" key="1">
    <citation type="submission" date="2019-11" db="EMBL/GenBank/DDBJ databases">
        <title>Whole genome sequence of Oryza granulata.</title>
        <authorList>
            <person name="Li W."/>
        </authorList>
    </citation>
    <scope>NUCLEOTIDE SEQUENCE [LARGE SCALE GENOMIC DNA]</scope>
    <source>
        <strain evidence="7">cv. Menghai</strain>
        <tissue evidence="6">Leaf</tissue>
    </source>
</reference>
<evidence type="ECO:0000256" key="2">
    <source>
        <dbReference type="ARBA" id="ARBA00022741"/>
    </source>
</evidence>
<dbReference type="GO" id="GO:0004386">
    <property type="term" value="F:helicase activity"/>
    <property type="evidence" value="ECO:0007669"/>
    <property type="project" value="UniProtKB-KW"/>
</dbReference>
<organism evidence="6 7">
    <name type="scientific">Oryza meyeriana var. granulata</name>
    <dbReference type="NCBI Taxonomy" id="110450"/>
    <lineage>
        <taxon>Eukaryota</taxon>
        <taxon>Viridiplantae</taxon>
        <taxon>Streptophyta</taxon>
        <taxon>Embryophyta</taxon>
        <taxon>Tracheophyta</taxon>
        <taxon>Spermatophyta</taxon>
        <taxon>Magnoliopsida</taxon>
        <taxon>Liliopsida</taxon>
        <taxon>Poales</taxon>
        <taxon>Poaceae</taxon>
        <taxon>BOP clade</taxon>
        <taxon>Oryzoideae</taxon>
        <taxon>Oryzeae</taxon>
        <taxon>Oryzinae</taxon>
        <taxon>Oryza</taxon>
        <taxon>Oryza meyeriana</taxon>
    </lineage>
</organism>
<comment type="caution">
    <text evidence="6">The sequence shown here is derived from an EMBL/GenBank/DDBJ whole genome shotgun (WGS) entry which is preliminary data.</text>
</comment>
<proteinExistence type="predicted"/>
<gene>
    <name evidence="6" type="ORF">E2562_027440</name>
</gene>
<keyword evidence="2" id="KW-0547">Nucleotide-binding</keyword>
<evidence type="ECO:0000256" key="3">
    <source>
        <dbReference type="ARBA" id="ARBA00022806"/>
    </source>
</evidence>
<keyword evidence="5" id="KW-0539">Nucleus</keyword>
<dbReference type="GO" id="GO:0005634">
    <property type="term" value="C:nucleus"/>
    <property type="evidence" value="ECO:0007669"/>
    <property type="project" value="UniProtKB-SubCell"/>
</dbReference>
<keyword evidence="7" id="KW-1185">Reference proteome</keyword>
<evidence type="ECO:0008006" key="8">
    <source>
        <dbReference type="Google" id="ProtNLM"/>
    </source>
</evidence>
<dbReference type="AlphaFoldDB" id="A0A6G1CJB0"/>
<dbReference type="GO" id="GO:0005524">
    <property type="term" value="F:ATP binding"/>
    <property type="evidence" value="ECO:0007669"/>
    <property type="project" value="UniProtKB-KW"/>
</dbReference>
<evidence type="ECO:0000256" key="4">
    <source>
        <dbReference type="ARBA" id="ARBA00022840"/>
    </source>
</evidence>
<dbReference type="GO" id="GO:0080188">
    <property type="term" value="P:gene silencing by siRNA-directed DNA methylation"/>
    <property type="evidence" value="ECO:0007669"/>
    <property type="project" value="InterPro"/>
</dbReference>
<keyword evidence="4" id="KW-0067">ATP-binding</keyword>
<comment type="subcellular location">
    <subcellularLocation>
        <location evidence="1">Nucleus</location>
    </subcellularLocation>
</comment>
<dbReference type="EMBL" id="SPHZ02000009">
    <property type="protein sequence ID" value="KAF0900117.1"/>
    <property type="molecule type" value="Genomic_DNA"/>
</dbReference>